<dbReference type="Proteomes" id="UP001319080">
    <property type="component" value="Unassembled WGS sequence"/>
</dbReference>
<gene>
    <name evidence="3" type="ORF">KK062_28565</name>
</gene>
<evidence type="ECO:0000256" key="2">
    <source>
        <dbReference type="SAM" id="SignalP"/>
    </source>
</evidence>
<reference evidence="3 4" key="1">
    <citation type="submission" date="2021-05" db="EMBL/GenBank/DDBJ databases">
        <title>A Polyphasic approach of four new species of the genus Ohtaekwangia: Ohtaekwangia histidinii sp. nov., Ohtaekwangia cretensis sp. nov., Ohtaekwangia indiensis sp. nov., Ohtaekwangia reichenbachii sp. nov. from diverse environment.</title>
        <authorList>
            <person name="Octaviana S."/>
        </authorList>
    </citation>
    <scope>NUCLEOTIDE SEQUENCE [LARGE SCALE GENOMIC DNA]</scope>
    <source>
        <strain evidence="3 4">PWU5</strain>
    </source>
</reference>
<keyword evidence="2" id="KW-0732">Signal</keyword>
<dbReference type="EMBL" id="JAHESE010000055">
    <property type="protein sequence ID" value="MBT1712229.1"/>
    <property type="molecule type" value="Genomic_DNA"/>
</dbReference>
<keyword evidence="1" id="KW-1133">Transmembrane helix</keyword>
<dbReference type="InterPro" id="IPR025738">
    <property type="entry name" value="BatD"/>
</dbReference>
<sequence>MDFIMRRVFSFRMLFVVLLAAGAFAAQAQTVTLGPDAIGENQAWTITVTVQNARLKSYDNFPEIAGFRKRGTSTQSSTNIINGQISSSSSVIMTYVPTKQGVVTIPSFTMKVNDKPVQVTGKKVKVGAPVQQQQTRDPFRSFFEGDEGGTETEFVDVNEDAFLALTTSKDNVYVGEGFNTTISFFVAEDNRAPLQFYELGRQLSEILKKIKPTNCWEENFNIENIEAESVTVNGKGYSQYKIYQATLYPLNAEPVVFPAFDLEMIKYKVAKNPSFFGQNRKEDFKSFRAKAKRVAVKELPPHPLRDVVAVGDYRLDERSRNTNLETGASGVYEFNIYGEGNISAIEKPSVKKDANFEFYEPNVRQDIHRQKNRVTGTKSFSYFLIPKEPGQYKMKDYFYWVFFNPAKQRYDSLQPKLVFTVTGESKKNEAIQANDLGSFYDKIGTADNTIHTIADDRWQKWVFNAFIVVTLGAAAFIIFRK</sequence>
<dbReference type="AlphaFoldDB" id="A0AAP2GTG9"/>
<accession>A0AAP2GTG9</accession>
<protein>
    <submittedName>
        <fullName evidence="3">BatD family protein</fullName>
    </submittedName>
</protein>
<dbReference type="PANTHER" id="PTHR40940">
    <property type="entry name" value="PROTEIN BATD-RELATED"/>
    <property type="match status" value="1"/>
</dbReference>
<evidence type="ECO:0000313" key="3">
    <source>
        <dbReference type="EMBL" id="MBT1712229.1"/>
    </source>
</evidence>
<comment type="caution">
    <text evidence="3">The sequence shown here is derived from an EMBL/GenBank/DDBJ whole genome shotgun (WGS) entry which is preliminary data.</text>
</comment>
<feature type="chain" id="PRO_5042844249" evidence="2">
    <location>
        <begin position="29"/>
        <end position="481"/>
    </location>
</feature>
<keyword evidence="1" id="KW-0812">Transmembrane</keyword>
<organism evidence="3 4">
    <name type="scientific">Dawidia cretensis</name>
    <dbReference type="NCBI Taxonomy" id="2782350"/>
    <lineage>
        <taxon>Bacteria</taxon>
        <taxon>Pseudomonadati</taxon>
        <taxon>Bacteroidota</taxon>
        <taxon>Cytophagia</taxon>
        <taxon>Cytophagales</taxon>
        <taxon>Chryseotaleaceae</taxon>
        <taxon>Dawidia</taxon>
    </lineage>
</organism>
<feature type="signal peptide" evidence="2">
    <location>
        <begin position="1"/>
        <end position="28"/>
    </location>
</feature>
<evidence type="ECO:0000313" key="4">
    <source>
        <dbReference type="Proteomes" id="UP001319080"/>
    </source>
</evidence>
<keyword evidence="1" id="KW-0472">Membrane</keyword>
<dbReference type="PANTHER" id="PTHR40940:SF2">
    <property type="entry name" value="BATD"/>
    <property type="match status" value="1"/>
</dbReference>
<name>A0AAP2GTG9_9BACT</name>
<feature type="transmembrane region" description="Helical" evidence="1">
    <location>
        <begin position="461"/>
        <end position="479"/>
    </location>
</feature>
<proteinExistence type="predicted"/>
<keyword evidence="4" id="KW-1185">Reference proteome</keyword>
<evidence type="ECO:0000256" key="1">
    <source>
        <dbReference type="SAM" id="Phobius"/>
    </source>
</evidence>
<dbReference type="Pfam" id="PF13584">
    <property type="entry name" value="BatD"/>
    <property type="match status" value="2"/>
</dbReference>